<dbReference type="CDD" id="cd02980">
    <property type="entry name" value="TRX_Fd_family"/>
    <property type="match status" value="1"/>
</dbReference>
<dbReference type="Gene3D" id="3.40.30.10">
    <property type="entry name" value="Glutaredoxin"/>
    <property type="match status" value="1"/>
</dbReference>
<dbReference type="AlphaFoldDB" id="F2NEQ6"/>
<dbReference type="SUPFAM" id="SSF52833">
    <property type="entry name" value="Thioredoxin-like"/>
    <property type="match status" value="1"/>
</dbReference>
<reference evidence="2" key="2">
    <citation type="submission" date="2011-03" db="EMBL/GenBank/DDBJ databases">
        <title>The complete genome of Desulfobacca acetoxidans DSM 11109.</title>
        <authorList>
            <consortium name="US DOE Joint Genome Institute (JGI-PGF)"/>
            <person name="Lucas S."/>
            <person name="Copeland A."/>
            <person name="Lapidus A."/>
            <person name="Bruce D."/>
            <person name="Goodwin L."/>
            <person name="Pitluck S."/>
            <person name="Peters L."/>
            <person name="Kyrpides N."/>
            <person name="Mavromatis K."/>
            <person name="Ivanova N."/>
            <person name="Ovchinnikova G."/>
            <person name="Teshima H."/>
            <person name="Detter J.C."/>
            <person name="Han C."/>
            <person name="Land M."/>
            <person name="Hauser L."/>
            <person name="Markowitz V."/>
            <person name="Cheng J.-F."/>
            <person name="Hugenholtz P."/>
            <person name="Woyke T."/>
            <person name="Wu D."/>
            <person name="Spring S."/>
            <person name="Schueler E."/>
            <person name="Brambilla E."/>
            <person name="Klenk H.-P."/>
            <person name="Eisen J.A."/>
        </authorList>
    </citation>
    <scope>NUCLEOTIDE SEQUENCE [LARGE SCALE GENOMIC DNA]</scope>
    <source>
        <strain evidence="2">ATCC 700848 / DSM 11109 / ASRB2</strain>
    </source>
</reference>
<dbReference type="EMBL" id="CP002629">
    <property type="protein sequence ID" value="AEB08246.1"/>
    <property type="molecule type" value="Genomic_DNA"/>
</dbReference>
<reference evidence="1 2" key="1">
    <citation type="journal article" date="2011" name="Stand. Genomic Sci.">
        <title>Complete genome sequence of the acetate-degrading sulfate reducer Desulfobacca acetoxidans type strain (ASRB2).</title>
        <authorList>
            <person name="Goker M."/>
            <person name="Teshima H."/>
            <person name="Lapidus A."/>
            <person name="Nolan M."/>
            <person name="Lucas S."/>
            <person name="Hammon N."/>
            <person name="Deshpande S."/>
            <person name="Cheng J.F."/>
            <person name="Tapia R."/>
            <person name="Han C."/>
            <person name="Goodwin L."/>
            <person name="Pitluck S."/>
            <person name="Huntemann M."/>
            <person name="Liolios K."/>
            <person name="Ivanova N."/>
            <person name="Pagani I."/>
            <person name="Mavromatis K."/>
            <person name="Ovchinikova G."/>
            <person name="Pati A."/>
            <person name="Chen A."/>
            <person name="Palaniappan K."/>
            <person name="Land M."/>
            <person name="Hauser L."/>
            <person name="Brambilla E.M."/>
            <person name="Rohde M."/>
            <person name="Spring S."/>
            <person name="Detter J.C."/>
            <person name="Woyke T."/>
            <person name="Bristow J."/>
            <person name="Eisen J.A."/>
            <person name="Markowitz V."/>
            <person name="Hugenholtz P."/>
            <person name="Kyrpides N.C."/>
            <person name="Klenk H.P."/>
        </authorList>
    </citation>
    <scope>NUCLEOTIDE SEQUENCE [LARGE SCALE GENOMIC DNA]</scope>
    <source>
        <strain evidence="2">ATCC 700848 / DSM 11109 / ASRB2</strain>
    </source>
</reference>
<evidence type="ECO:0000313" key="2">
    <source>
        <dbReference type="Proteomes" id="UP000000483"/>
    </source>
</evidence>
<dbReference type="HOGENOM" id="CLU_126515_1_0_7"/>
<keyword evidence="2" id="KW-1185">Reference proteome</keyword>
<gene>
    <name evidence="1" type="ordered locus">Desac_0355</name>
</gene>
<dbReference type="InterPro" id="IPR036249">
    <property type="entry name" value="Thioredoxin-like_sf"/>
</dbReference>
<dbReference type="Proteomes" id="UP000000483">
    <property type="component" value="Chromosome"/>
</dbReference>
<dbReference type="STRING" id="880072.Desac_0355"/>
<evidence type="ECO:0000313" key="1">
    <source>
        <dbReference type="EMBL" id="AEB08246.1"/>
    </source>
</evidence>
<protein>
    <submittedName>
        <fullName evidence="1">Ferredoxin, 2fe-2s</fullName>
    </submittedName>
</protein>
<proteinExistence type="predicted"/>
<sequence>MGAENKGSITMEKPEYHIFVCMSFRGLEPKGKCIRKNAQELLSYLESELADRGMNNVMVSTTGCLKLCDKGPVVVVYPNGYWYAGVDGEGAVDAILDALENGGAAQNYLLA</sequence>
<organism evidence="1 2">
    <name type="scientific">Desulfobacca acetoxidans (strain ATCC 700848 / DSM 11109 / ASRB2)</name>
    <dbReference type="NCBI Taxonomy" id="880072"/>
    <lineage>
        <taxon>Bacteria</taxon>
        <taxon>Pseudomonadati</taxon>
        <taxon>Thermodesulfobacteriota</taxon>
        <taxon>Desulfobaccia</taxon>
        <taxon>Desulfobaccales</taxon>
        <taxon>Desulfobaccaceae</taxon>
        <taxon>Desulfobacca</taxon>
    </lineage>
</organism>
<dbReference type="KEGG" id="dao:Desac_0355"/>
<dbReference type="eggNOG" id="COG3411">
    <property type="taxonomic scope" value="Bacteria"/>
</dbReference>
<name>F2NEQ6_DESAR</name>
<accession>F2NEQ6</accession>